<dbReference type="InParanoid" id="A7TTL6"/>
<dbReference type="STRING" id="436907.A7TTL6"/>
<dbReference type="Proteomes" id="UP000000267">
    <property type="component" value="Unassembled WGS sequence"/>
</dbReference>
<comment type="similarity">
    <text evidence="1">Belongs to the glycosyl hydrolase 5 (cellulase A) family.</text>
</comment>
<evidence type="ECO:0000256" key="4">
    <source>
        <dbReference type="SAM" id="MobiDB-lite"/>
    </source>
</evidence>
<evidence type="ECO:0000256" key="6">
    <source>
        <dbReference type="SAM" id="SignalP"/>
    </source>
</evidence>
<evidence type="ECO:0000256" key="3">
    <source>
        <dbReference type="ARBA" id="ARBA00023295"/>
    </source>
</evidence>
<organism evidence="8">
    <name type="scientific">Vanderwaltozyma polyspora (strain ATCC 22028 / DSM 70294 / BCRC 21397 / CBS 2163 / NBRC 10782 / NRRL Y-8283 / UCD 57-17)</name>
    <name type="common">Kluyveromyces polysporus</name>
    <dbReference type="NCBI Taxonomy" id="436907"/>
    <lineage>
        <taxon>Eukaryota</taxon>
        <taxon>Fungi</taxon>
        <taxon>Dikarya</taxon>
        <taxon>Ascomycota</taxon>
        <taxon>Saccharomycotina</taxon>
        <taxon>Saccharomycetes</taxon>
        <taxon>Saccharomycetales</taxon>
        <taxon>Saccharomycetaceae</taxon>
        <taxon>Vanderwaltozyma</taxon>
    </lineage>
</organism>
<keyword evidence="5" id="KW-0472">Membrane</keyword>
<protein>
    <submittedName>
        <fullName evidence="7">Exoglucanase repeat family protein</fullName>
    </submittedName>
</protein>
<dbReference type="InterPro" id="IPR050386">
    <property type="entry name" value="Glycosyl_hydrolase_5"/>
</dbReference>
<dbReference type="EMBL" id="DS480587">
    <property type="protein sequence ID" value="EDO14390.1"/>
    <property type="molecule type" value="Genomic_DNA"/>
</dbReference>
<dbReference type="eggNOG" id="ENOG502QW42">
    <property type="taxonomic scope" value="Eukaryota"/>
</dbReference>
<keyword evidence="2" id="KW-0378">Hydrolase</keyword>
<dbReference type="KEGG" id="vpo:Kpol_196p2"/>
<dbReference type="PANTHER" id="PTHR31297">
    <property type="entry name" value="GLUCAN ENDO-1,6-BETA-GLUCOSIDASE B"/>
    <property type="match status" value="1"/>
</dbReference>
<gene>
    <name evidence="7" type="ORF">Kpol_196p2</name>
</gene>
<dbReference type="OrthoDB" id="62120at2759"/>
<dbReference type="InterPro" id="IPR017853">
    <property type="entry name" value="GH"/>
</dbReference>
<dbReference type="Gene3D" id="3.20.20.80">
    <property type="entry name" value="Glycosidases"/>
    <property type="match status" value="1"/>
</dbReference>
<dbReference type="GO" id="GO:0005576">
    <property type="term" value="C:extracellular region"/>
    <property type="evidence" value="ECO:0007669"/>
    <property type="project" value="TreeGrafter"/>
</dbReference>
<dbReference type="AlphaFoldDB" id="A7TTL6"/>
<reference evidence="7 8" key="1">
    <citation type="journal article" date="2007" name="Proc. Natl. Acad. Sci. U.S.A.">
        <title>Independent sorting-out of thousands of duplicated gene pairs in two yeast species descended from a whole-genome duplication.</title>
        <authorList>
            <person name="Scannell D.R."/>
            <person name="Frank A.C."/>
            <person name="Conant G.C."/>
            <person name="Byrne K.P."/>
            <person name="Woolfit M."/>
            <person name="Wolfe K.H."/>
        </authorList>
    </citation>
    <scope>NUCLEOTIDE SEQUENCE [LARGE SCALE GENOMIC DNA]</scope>
    <source>
        <strain evidence="8">ATCC 22028 / DSM 70294 / BCRC 21397 / CBS 2163 / NBRC 10782 / NRRL Y-8283 / UCD 57-17</strain>
    </source>
</reference>
<evidence type="ECO:0000256" key="1">
    <source>
        <dbReference type="ARBA" id="ARBA00005641"/>
    </source>
</evidence>
<proteinExistence type="inferred from homology"/>
<dbReference type="PANTHER" id="PTHR31297:SF9">
    <property type="entry name" value="GLUCAN 1,3-BETA-GLUCOSIDASE 2"/>
    <property type="match status" value="1"/>
</dbReference>
<dbReference type="HOGENOM" id="CLU_004624_0_0_1"/>
<evidence type="ECO:0000313" key="7">
    <source>
        <dbReference type="EMBL" id="EDO14390.1"/>
    </source>
</evidence>
<dbReference type="GO" id="GO:0004338">
    <property type="term" value="F:glucan exo-1,3-beta-glucosidase activity"/>
    <property type="evidence" value="ECO:0007669"/>
    <property type="project" value="TreeGrafter"/>
</dbReference>
<feature type="chain" id="PRO_5002715901" evidence="6">
    <location>
        <begin position="20"/>
        <end position="591"/>
    </location>
</feature>
<dbReference type="SUPFAM" id="SSF51445">
    <property type="entry name" value="(Trans)glycosidases"/>
    <property type="match status" value="1"/>
</dbReference>
<dbReference type="RefSeq" id="XP_001642248.1">
    <property type="nucleotide sequence ID" value="XM_001642198.1"/>
</dbReference>
<name>A7TTL6_VANPO</name>
<keyword evidence="5" id="KW-0812">Transmembrane</keyword>
<dbReference type="GeneID" id="5542376"/>
<feature type="signal peptide" evidence="6">
    <location>
        <begin position="1"/>
        <end position="19"/>
    </location>
</feature>
<feature type="compositionally biased region" description="Low complexity" evidence="4">
    <location>
        <begin position="512"/>
        <end position="553"/>
    </location>
</feature>
<evidence type="ECO:0000313" key="8">
    <source>
        <dbReference type="Proteomes" id="UP000000267"/>
    </source>
</evidence>
<evidence type="ECO:0000256" key="5">
    <source>
        <dbReference type="SAM" id="Phobius"/>
    </source>
</evidence>
<feature type="region of interest" description="Disordered" evidence="4">
    <location>
        <begin position="512"/>
        <end position="559"/>
    </location>
</feature>
<keyword evidence="8" id="KW-1185">Reference proteome</keyword>
<accession>A7TTL6</accession>
<sequence>MLRINIFLLISVFFNLALSFNIDKNAISKNEDNGAIPEYHGQYKGINIGGWLVTEPYITPSLYKDAIALAKKKGSKVTIIDEYTLCEALGHDDTKELLETHFKTWITEDDFKKISDEGFNYVKIPIGFWAWKIDNETNLYPGNITHNDAYINSNQKKYLDKALEWALKYNLKVVVELYAVHNSGNYFNIYDDLEDTYWEEGNIMDVTSEILKNYFDYMLKLDSPSSLSGLEVLFAPISDYFNDELDLTGFYANLFASYQTTKNDLENPNPNVTFMIQQKGGFLSVSENKLNLALHDRTSPYYKGENYTSDSNLVEEDIEFFNCFDSYNFHNTTWPNIPDSILRQSRYLSQDRGFQIYFAGRWSAALTDCATWLNGIRLGAVFDNTLYPPSYKSGGKGNISDYGTGYGTCVSQNPIDQWPEEYKIQTRKYIEAQLLSFSTYTKGWFFWNWKTESAPEWDYQKLRKHDLFPHPFDNYTYYEAIDDSNSSASKNETPTSSVRMVFTTSSSARSSVVSSNRTTTSKTSSETDSSGTSTHSGKTSSTSSTSSTHSNNTMGSQKNGSYAIKSPSVFASIFAWSLMMMCFTHGIGFLV</sequence>
<keyword evidence="6" id="KW-0732">Signal</keyword>
<keyword evidence="5" id="KW-1133">Transmembrane helix</keyword>
<dbReference type="GO" id="GO:0009251">
    <property type="term" value="P:glucan catabolic process"/>
    <property type="evidence" value="ECO:0007669"/>
    <property type="project" value="TreeGrafter"/>
</dbReference>
<dbReference type="PhylomeDB" id="A7TTL6"/>
<keyword evidence="3" id="KW-0326">Glycosidase</keyword>
<dbReference type="GO" id="GO:0009986">
    <property type="term" value="C:cell surface"/>
    <property type="evidence" value="ECO:0007669"/>
    <property type="project" value="TreeGrafter"/>
</dbReference>
<evidence type="ECO:0000256" key="2">
    <source>
        <dbReference type="ARBA" id="ARBA00022801"/>
    </source>
</evidence>
<feature type="transmembrane region" description="Helical" evidence="5">
    <location>
        <begin position="569"/>
        <end position="590"/>
    </location>
</feature>